<dbReference type="Pfam" id="PF00155">
    <property type="entry name" value="Aminotran_1_2"/>
    <property type="match status" value="1"/>
</dbReference>
<dbReference type="PROSITE" id="PS00105">
    <property type="entry name" value="AA_TRANSFER_CLASS_1"/>
    <property type="match status" value="1"/>
</dbReference>
<evidence type="ECO:0000256" key="2">
    <source>
        <dbReference type="ARBA" id="ARBA00007441"/>
    </source>
</evidence>
<evidence type="ECO:0000256" key="5">
    <source>
        <dbReference type="ARBA" id="ARBA00022898"/>
    </source>
</evidence>
<dbReference type="AlphaFoldDB" id="A0A1X0VDK5"/>
<dbReference type="PANTHER" id="PTHR46383">
    <property type="entry name" value="ASPARTATE AMINOTRANSFERASE"/>
    <property type="match status" value="1"/>
</dbReference>
<dbReference type="InterPro" id="IPR050596">
    <property type="entry name" value="AspAT/PAT-like"/>
</dbReference>
<feature type="domain" description="Aminotransferase class I/classII large" evidence="7">
    <location>
        <begin position="31"/>
        <end position="386"/>
    </location>
</feature>
<evidence type="ECO:0000256" key="6">
    <source>
        <dbReference type="RuleBase" id="RU000481"/>
    </source>
</evidence>
<evidence type="ECO:0000259" key="7">
    <source>
        <dbReference type="Pfam" id="PF00155"/>
    </source>
</evidence>
<reference evidence="8 9" key="1">
    <citation type="journal article" date="2017" name="Front. Microbiol.">
        <title>Genomic Characterization of Dairy Associated Leuconostoc Species and Diversity of Leuconostocs in Undefined Mixed Mesophilic Starter Cultures.</title>
        <authorList>
            <person name="Frantzen C.A."/>
            <person name="Kot W."/>
            <person name="Pedersen T.B."/>
            <person name="Ardo Y.M."/>
            <person name="Broadbent J.R."/>
            <person name="Neve H."/>
            <person name="Hansen L.H."/>
            <person name="Dal Bello F."/>
            <person name="Ostlie H.M."/>
            <person name="Kleppen H.P."/>
            <person name="Vogensen F.K."/>
            <person name="Holo H."/>
        </authorList>
    </citation>
    <scope>NUCLEOTIDE SEQUENCE [LARGE SCALE GENOMIC DNA]</scope>
    <source>
        <strain evidence="8 9">LMGCF08</strain>
    </source>
</reference>
<comment type="cofactor">
    <cofactor evidence="1 6">
        <name>pyridoxal 5'-phosphate</name>
        <dbReference type="ChEBI" id="CHEBI:597326"/>
    </cofactor>
</comment>
<protein>
    <recommendedName>
        <fullName evidence="6">Aminotransferase</fullName>
        <ecNumber evidence="6">2.6.1.-</ecNumber>
    </recommendedName>
</protein>
<comment type="caution">
    <text evidence="8">The sequence shown here is derived from an EMBL/GenBank/DDBJ whole genome shotgun (WGS) entry which is preliminary data.</text>
</comment>
<dbReference type="eggNOG" id="COG0436">
    <property type="taxonomic scope" value="Bacteria"/>
</dbReference>
<dbReference type="InterPro" id="IPR004838">
    <property type="entry name" value="NHTrfase_class1_PyrdxlP-BS"/>
</dbReference>
<sequence>MNLSDRVTAITASPTLSMNALAKEMQSQGIDVINLGVGEPDFQTPQNIAEAAIAAIKAEKTSFYTPSSGLPALKQAITDRMYARYQVRVGTENVTVTTGAKLALYALMQTLLNPGDVVVTAAPEWVSYVEQVKLAGGKLLEVHSKNEALKLTVADLVNLSEPVKAVIINSPTNPTGQVYSREEIQHILDWGSENDVFIILDEIYGQLVYNGVTFTSGLQLADINTSNMIIVDGVSKAYAMTGWRIGWTIAQPKIIQAMNKLLGHLTSNPTAAAQYAAIEALNGDQTTVETMRQAFEDRLNKTFDELNRVPGLHVDVKPQGAFYLFPKVDAQALLAVGVANTTELSTKILQEAHVAVPSGEGFGMPGYFRLSYAKDQTTLDEAINRLTDFFKKYMKE</sequence>
<dbReference type="GO" id="GO:0008483">
    <property type="term" value="F:transaminase activity"/>
    <property type="evidence" value="ECO:0007669"/>
    <property type="project" value="UniProtKB-KW"/>
</dbReference>
<dbReference type="SUPFAM" id="SSF53383">
    <property type="entry name" value="PLP-dependent transferases"/>
    <property type="match status" value="1"/>
</dbReference>
<dbReference type="EC" id="2.6.1.-" evidence="6"/>
<dbReference type="EMBL" id="MPLS01000014">
    <property type="protein sequence ID" value="ORI97793.1"/>
    <property type="molecule type" value="Genomic_DNA"/>
</dbReference>
<evidence type="ECO:0000256" key="3">
    <source>
        <dbReference type="ARBA" id="ARBA00022576"/>
    </source>
</evidence>
<dbReference type="GO" id="GO:0006520">
    <property type="term" value="P:amino acid metabolic process"/>
    <property type="evidence" value="ECO:0007669"/>
    <property type="project" value="InterPro"/>
</dbReference>
<dbReference type="CDD" id="cd00609">
    <property type="entry name" value="AAT_like"/>
    <property type="match status" value="1"/>
</dbReference>
<gene>
    <name evidence="8" type="ORF">BMR96_05165</name>
</gene>
<name>A0A1X0VDK5_LEUPS</name>
<dbReference type="Gene3D" id="3.90.1150.10">
    <property type="entry name" value="Aspartate Aminotransferase, domain 1"/>
    <property type="match status" value="1"/>
</dbReference>
<keyword evidence="5" id="KW-0663">Pyridoxal phosphate</keyword>
<dbReference type="InterPro" id="IPR015424">
    <property type="entry name" value="PyrdxlP-dep_Trfase"/>
</dbReference>
<accession>A0A1X0VDK5</accession>
<comment type="similarity">
    <text evidence="2 6">Belongs to the class-I pyridoxal-phosphate-dependent aminotransferase family.</text>
</comment>
<evidence type="ECO:0000313" key="8">
    <source>
        <dbReference type="EMBL" id="ORI97793.1"/>
    </source>
</evidence>
<evidence type="ECO:0000256" key="1">
    <source>
        <dbReference type="ARBA" id="ARBA00001933"/>
    </source>
</evidence>
<dbReference type="GO" id="GO:0030170">
    <property type="term" value="F:pyridoxal phosphate binding"/>
    <property type="evidence" value="ECO:0007669"/>
    <property type="project" value="InterPro"/>
</dbReference>
<dbReference type="Proteomes" id="UP000192288">
    <property type="component" value="Unassembled WGS sequence"/>
</dbReference>
<keyword evidence="4 6" id="KW-0808">Transferase</keyword>
<evidence type="ECO:0000313" key="9">
    <source>
        <dbReference type="Proteomes" id="UP000192288"/>
    </source>
</evidence>
<evidence type="ECO:0000256" key="4">
    <source>
        <dbReference type="ARBA" id="ARBA00022679"/>
    </source>
</evidence>
<dbReference type="RefSeq" id="WP_004913216.1">
    <property type="nucleotide sequence ID" value="NZ_MPLS01000014.1"/>
</dbReference>
<dbReference type="Gene3D" id="3.40.640.10">
    <property type="entry name" value="Type I PLP-dependent aspartate aminotransferase-like (Major domain)"/>
    <property type="match status" value="1"/>
</dbReference>
<proteinExistence type="inferred from homology"/>
<dbReference type="InterPro" id="IPR015422">
    <property type="entry name" value="PyrdxlP-dep_Trfase_small"/>
</dbReference>
<dbReference type="InterPro" id="IPR004839">
    <property type="entry name" value="Aminotransferase_I/II_large"/>
</dbReference>
<dbReference type="PANTHER" id="PTHR46383:SF1">
    <property type="entry name" value="ASPARTATE AMINOTRANSFERASE"/>
    <property type="match status" value="1"/>
</dbReference>
<dbReference type="InterPro" id="IPR015421">
    <property type="entry name" value="PyrdxlP-dep_Trfase_major"/>
</dbReference>
<organism evidence="8 9">
    <name type="scientific">Leuconostoc pseudomesenteroides</name>
    <dbReference type="NCBI Taxonomy" id="33968"/>
    <lineage>
        <taxon>Bacteria</taxon>
        <taxon>Bacillati</taxon>
        <taxon>Bacillota</taxon>
        <taxon>Bacilli</taxon>
        <taxon>Lactobacillales</taxon>
        <taxon>Lactobacillaceae</taxon>
        <taxon>Leuconostoc</taxon>
    </lineage>
</organism>
<dbReference type="STRING" id="33968.BMS77_04585"/>
<keyword evidence="3 6" id="KW-0032">Aminotransferase</keyword>